<dbReference type="PANTHER" id="PTHR36435:SF1">
    <property type="entry name" value="CAAX AMINO TERMINAL PROTEASE FAMILY PROTEIN"/>
    <property type="match status" value="1"/>
</dbReference>
<dbReference type="InterPro" id="IPR003675">
    <property type="entry name" value="Rce1/LyrA-like_dom"/>
</dbReference>
<feature type="transmembrane region" description="Helical" evidence="1">
    <location>
        <begin position="85"/>
        <end position="117"/>
    </location>
</feature>
<organism evidence="3">
    <name type="scientific">Symploca sp. SIO1C4</name>
    <dbReference type="NCBI Taxonomy" id="2607765"/>
    <lineage>
        <taxon>Bacteria</taxon>
        <taxon>Bacillati</taxon>
        <taxon>Cyanobacteriota</taxon>
        <taxon>Cyanophyceae</taxon>
        <taxon>Coleofasciculales</taxon>
        <taxon>Coleofasciculaceae</taxon>
        <taxon>Symploca</taxon>
    </lineage>
</organism>
<sequence length="288" mass="32902">MELKEDNPFLQLKARSLLLWFMLISLANGLFFGLMVRFIDLDLNDPIMTYIIYCLSFGLLCLWVLERFHQLQINPRYVVGNLPSGYQWLPVVVLVAAIVMFSMGTALLLVYCLFLIAPASVESFLGSLATERVESSSVPAFYTILEVFSFLVVAPITEEFIFRGVILQRWASKWGTTPGIWFSSIVFGCLHVNPIGLSVFGIVMALLYLRTRTLIVPIIAHLLNNFLAILPQFLSNNNLETDTINTDYYLWMGLVFIACSAPFLIHFIYKKWPNKRVSMPYFANLRNQ</sequence>
<dbReference type="GO" id="GO:0006508">
    <property type="term" value="P:proteolysis"/>
    <property type="evidence" value="ECO:0007669"/>
    <property type="project" value="UniProtKB-KW"/>
</dbReference>
<dbReference type="GO" id="GO:0008237">
    <property type="term" value="F:metallopeptidase activity"/>
    <property type="evidence" value="ECO:0007669"/>
    <property type="project" value="UniProtKB-KW"/>
</dbReference>
<keyword evidence="3" id="KW-0378">Hydrolase</keyword>
<comment type="caution">
    <text evidence="3">The sequence shown here is derived from an EMBL/GenBank/DDBJ whole genome shotgun (WGS) entry which is preliminary data.</text>
</comment>
<feature type="transmembrane region" description="Helical" evidence="1">
    <location>
        <begin position="138"/>
        <end position="157"/>
    </location>
</feature>
<dbReference type="AlphaFoldDB" id="A0A6B3NJY0"/>
<keyword evidence="3" id="KW-0645">Protease</keyword>
<dbReference type="PANTHER" id="PTHR36435">
    <property type="entry name" value="SLR1288 PROTEIN"/>
    <property type="match status" value="1"/>
</dbReference>
<keyword evidence="1" id="KW-1133">Transmembrane helix</keyword>
<feature type="transmembrane region" description="Helical" evidence="1">
    <location>
        <begin position="214"/>
        <end position="234"/>
    </location>
</feature>
<dbReference type="GO" id="GO:0004175">
    <property type="term" value="F:endopeptidase activity"/>
    <property type="evidence" value="ECO:0007669"/>
    <property type="project" value="UniProtKB-ARBA"/>
</dbReference>
<keyword evidence="1" id="KW-0812">Transmembrane</keyword>
<feature type="transmembrane region" description="Helical" evidence="1">
    <location>
        <begin position="47"/>
        <end position="65"/>
    </location>
</feature>
<feature type="transmembrane region" description="Helical" evidence="1">
    <location>
        <begin position="249"/>
        <end position="269"/>
    </location>
</feature>
<keyword evidence="1" id="KW-0472">Membrane</keyword>
<dbReference type="GO" id="GO:0080120">
    <property type="term" value="P:CAAX-box protein maturation"/>
    <property type="evidence" value="ECO:0007669"/>
    <property type="project" value="UniProtKB-ARBA"/>
</dbReference>
<reference evidence="3" key="1">
    <citation type="submission" date="2019-11" db="EMBL/GenBank/DDBJ databases">
        <title>Genomic insights into an expanded diversity of filamentous marine cyanobacteria reveals the extraordinary biosynthetic potential of Moorea and Okeania.</title>
        <authorList>
            <person name="Ferreira Leao T."/>
            <person name="Wang M."/>
            <person name="Moss N."/>
            <person name="Da Silva R."/>
            <person name="Sanders J."/>
            <person name="Nurk S."/>
            <person name="Gurevich A."/>
            <person name="Humphrey G."/>
            <person name="Reher R."/>
            <person name="Zhu Q."/>
            <person name="Belda-Ferre P."/>
            <person name="Glukhov E."/>
            <person name="Rex R."/>
            <person name="Dorrestein P.C."/>
            <person name="Knight R."/>
            <person name="Pevzner P."/>
            <person name="Gerwick W.H."/>
            <person name="Gerwick L."/>
        </authorList>
    </citation>
    <scope>NUCLEOTIDE SEQUENCE</scope>
    <source>
        <strain evidence="3">SIO1C4</strain>
    </source>
</reference>
<dbReference type="InterPro" id="IPR052710">
    <property type="entry name" value="CAAX_protease"/>
</dbReference>
<proteinExistence type="predicted"/>
<keyword evidence="3" id="KW-0482">Metalloprotease</keyword>
<feature type="transmembrane region" description="Helical" evidence="1">
    <location>
        <begin position="17"/>
        <end position="35"/>
    </location>
</feature>
<accession>A0A6B3NJY0</accession>
<name>A0A6B3NJY0_9CYAN</name>
<dbReference type="EMBL" id="JAAHFQ010000382">
    <property type="protein sequence ID" value="NER29528.1"/>
    <property type="molecule type" value="Genomic_DNA"/>
</dbReference>
<gene>
    <name evidence="3" type="ORF">F6J89_18355</name>
</gene>
<evidence type="ECO:0000259" key="2">
    <source>
        <dbReference type="Pfam" id="PF02517"/>
    </source>
</evidence>
<feature type="transmembrane region" description="Helical" evidence="1">
    <location>
        <begin position="180"/>
        <end position="207"/>
    </location>
</feature>
<dbReference type="Pfam" id="PF02517">
    <property type="entry name" value="Rce1-like"/>
    <property type="match status" value="1"/>
</dbReference>
<evidence type="ECO:0000313" key="3">
    <source>
        <dbReference type="EMBL" id="NER29528.1"/>
    </source>
</evidence>
<protein>
    <submittedName>
        <fullName evidence="3">CPBP family intramembrane metalloprotease</fullName>
    </submittedName>
</protein>
<evidence type="ECO:0000256" key="1">
    <source>
        <dbReference type="SAM" id="Phobius"/>
    </source>
</evidence>
<feature type="domain" description="CAAX prenyl protease 2/Lysostaphin resistance protein A-like" evidence="2">
    <location>
        <begin position="143"/>
        <end position="227"/>
    </location>
</feature>